<gene>
    <name evidence="7" type="ORF">FBUS_03754</name>
</gene>
<feature type="active site" description="Proton acceptor" evidence="4">
    <location>
        <position position="182"/>
    </location>
</feature>
<dbReference type="SUPFAM" id="SSF52777">
    <property type="entry name" value="CoA-dependent acyltransferases"/>
    <property type="match status" value="2"/>
</dbReference>
<evidence type="ECO:0000256" key="2">
    <source>
        <dbReference type="ARBA" id="ARBA00022679"/>
    </source>
</evidence>
<dbReference type="InterPro" id="IPR000542">
    <property type="entry name" value="Carn_acyl_trans"/>
</dbReference>
<dbReference type="Pfam" id="PF00755">
    <property type="entry name" value="Carn_acyltransf"/>
    <property type="match status" value="3"/>
</dbReference>
<protein>
    <submittedName>
        <fullName evidence="7">Carnitine O-acetyltransferase</fullName>
    </submittedName>
</protein>
<dbReference type="EMBL" id="LUCM01000286">
    <property type="protein sequence ID" value="KAA0200798.1"/>
    <property type="molecule type" value="Genomic_DNA"/>
</dbReference>
<evidence type="ECO:0000256" key="1">
    <source>
        <dbReference type="ARBA" id="ARBA00005232"/>
    </source>
</evidence>
<dbReference type="InterPro" id="IPR039551">
    <property type="entry name" value="Cho/carn_acyl_trans"/>
</dbReference>
<dbReference type="AlphaFoldDB" id="A0A8E0VLU8"/>
<evidence type="ECO:0000256" key="5">
    <source>
        <dbReference type="RuleBase" id="RU003801"/>
    </source>
</evidence>
<evidence type="ECO:0000313" key="7">
    <source>
        <dbReference type="EMBL" id="KAA0200798.1"/>
    </source>
</evidence>
<keyword evidence="8" id="KW-1185">Reference proteome</keyword>
<comment type="caution">
    <text evidence="7">The sequence shown here is derived from an EMBL/GenBank/DDBJ whole genome shotgun (WGS) entry which is preliminary data.</text>
</comment>
<evidence type="ECO:0000313" key="8">
    <source>
        <dbReference type="Proteomes" id="UP000728185"/>
    </source>
</evidence>
<feature type="domain" description="Choline/carnitine acyltransferase" evidence="6">
    <location>
        <begin position="238"/>
        <end position="412"/>
    </location>
</feature>
<feature type="domain" description="Choline/carnitine acyltransferase" evidence="6">
    <location>
        <begin position="13"/>
        <end position="92"/>
    </location>
</feature>
<evidence type="ECO:0000259" key="6">
    <source>
        <dbReference type="Pfam" id="PF00755"/>
    </source>
</evidence>
<sequence>METMRFNSDREWLLQAVAVIQGVLNFKAKLETKGLKTDYISDGGSPVCMSQYYAVLANCRIPWLPHDRLVTCHGGPRTTVDVDRVSVLYRNRVSSSNSSNVNANNFSSVERSLFVLCLDDSANLPPAEQFTTDSQDSLPTRDTVSALNMLHGNLHNSGNRWFDKTVQFVVSRDGSVGLNFEHTPSDAGPHLALVEEVYEAMAQTSGSEGQLPPCALPSERVWDISTHINDEIHRAGDVALQLAYARLHPDSLPPPTYESGSLRRFHLGRTDTIRSCSQETVAFTQAMANPNCSTHERSVLLRQAVDQHQQYTRDVTDGKAFDRHLLGLRLLSASLKSTNPLLYEHAKPLFDDPTYKTANHYLLSTSQTRSEADLAVIFGPVVPNGYGVCYNIHPNFIQLNATSFRSSSETREPRELVEQLFVALKAMISLAVQSS</sequence>
<name>A0A8E0VLU8_9TREM</name>
<reference evidence="7" key="1">
    <citation type="submission" date="2019-05" db="EMBL/GenBank/DDBJ databases">
        <title>Annotation for the trematode Fasciolopsis buski.</title>
        <authorList>
            <person name="Choi Y.-J."/>
        </authorList>
    </citation>
    <scope>NUCLEOTIDE SEQUENCE</scope>
    <source>
        <strain evidence="7">HT</strain>
        <tissue evidence="7">Whole worm</tissue>
    </source>
</reference>
<evidence type="ECO:0000256" key="3">
    <source>
        <dbReference type="ARBA" id="ARBA00023315"/>
    </source>
</evidence>
<dbReference type="PANTHER" id="PTHR22589">
    <property type="entry name" value="CARNITINE O-ACYLTRANSFERASE"/>
    <property type="match status" value="1"/>
</dbReference>
<dbReference type="GO" id="GO:0016746">
    <property type="term" value="F:acyltransferase activity"/>
    <property type="evidence" value="ECO:0007669"/>
    <property type="project" value="UniProtKB-KW"/>
</dbReference>
<dbReference type="PANTHER" id="PTHR22589:SF103">
    <property type="entry name" value="CARNITINE O-ACETYL-TRANSFERASE, ISOFORM A-RELATED"/>
    <property type="match status" value="1"/>
</dbReference>
<dbReference type="OrthoDB" id="240216at2759"/>
<keyword evidence="3 5" id="KW-0012">Acyltransferase</keyword>
<dbReference type="Proteomes" id="UP000728185">
    <property type="component" value="Unassembled WGS sequence"/>
</dbReference>
<dbReference type="PROSITE" id="PS00440">
    <property type="entry name" value="ACYLTRANSF_C_2"/>
    <property type="match status" value="1"/>
</dbReference>
<dbReference type="InterPro" id="IPR023213">
    <property type="entry name" value="CAT-like_dom_sf"/>
</dbReference>
<comment type="similarity">
    <text evidence="1 5">Belongs to the carnitine/choline acetyltransferase family.</text>
</comment>
<organism evidence="7 8">
    <name type="scientific">Fasciolopsis buskii</name>
    <dbReference type="NCBI Taxonomy" id="27845"/>
    <lineage>
        <taxon>Eukaryota</taxon>
        <taxon>Metazoa</taxon>
        <taxon>Spiralia</taxon>
        <taxon>Lophotrochozoa</taxon>
        <taxon>Platyhelminthes</taxon>
        <taxon>Trematoda</taxon>
        <taxon>Digenea</taxon>
        <taxon>Plagiorchiida</taxon>
        <taxon>Echinostomata</taxon>
        <taxon>Echinostomatoidea</taxon>
        <taxon>Fasciolidae</taxon>
        <taxon>Fasciolopsis</taxon>
    </lineage>
</organism>
<dbReference type="Gene3D" id="3.30.559.70">
    <property type="entry name" value="Choline/Carnitine o-acyltransferase, domain 2"/>
    <property type="match status" value="2"/>
</dbReference>
<evidence type="ECO:0000256" key="4">
    <source>
        <dbReference type="PIRSR" id="PIRSR600542-1"/>
    </source>
</evidence>
<proteinExistence type="inferred from homology"/>
<feature type="domain" description="Choline/carnitine acyltransferase" evidence="6">
    <location>
        <begin position="94"/>
        <end position="235"/>
    </location>
</feature>
<accession>A0A8E0VLU8</accession>
<keyword evidence="2 5" id="KW-0808">Transferase</keyword>
<dbReference type="Gene3D" id="3.30.559.10">
    <property type="entry name" value="Chloramphenicol acetyltransferase-like domain"/>
    <property type="match status" value="1"/>
</dbReference>
<dbReference type="InterPro" id="IPR042231">
    <property type="entry name" value="Cho/carn_acyl_trans_2"/>
</dbReference>